<evidence type="ECO:0000256" key="4">
    <source>
        <dbReference type="ARBA" id="ARBA00009334"/>
    </source>
</evidence>
<dbReference type="CDD" id="cd00268">
    <property type="entry name" value="DEADc"/>
    <property type="match status" value="1"/>
</dbReference>
<dbReference type="InterPro" id="IPR001650">
    <property type="entry name" value="Helicase_C-like"/>
</dbReference>
<feature type="compositionally biased region" description="Polar residues" evidence="21">
    <location>
        <begin position="285"/>
        <end position="303"/>
    </location>
</feature>
<dbReference type="CDD" id="cd18787">
    <property type="entry name" value="SF2_C_DEAD"/>
    <property type="match status" value="1"/>
</dbReference>
<evidence type="ECO:0000256" key="14">
    <source>
        <dbReference type="ARBA" id="ARBA00023014"/>
    </source>
</evidence>
<evidence type="ECO:0000256" key="15">
    <source>
        <dbReference type="ARBA" id="ARBA00023242"/>
    </source>
</evidence>
<dbReference type="InterPro" id="IPR027417">
    <property type="entry name" value="P-loop_NTPase"/>
</dbReference>
<evidence type="ECO:0000313" key="24">
    <source>
        <dbReference type="EMBL" id="RKF79532.1"/>
    </source>
</evidence>
<dbReference type="PANTHER" id="PTHR47958">
    <property type="entry name" value="ATP-DEPENDENT RNA HELICASE DBP3"/>
    <property type="match status" value="1"/>
</dbReference>
<accession>A0A420IYA2</accession>
<comment type="pathway">
    <text evidence="2">Cofactor biosynthesis; iron-sulfur cluster biosynthesis.</text>
</comment>
<dbReference type="GO" id="GO:0051537">
    <property type="term" value="F:2 iron, 2 sulfur cluster binding"/>
    <property type="evidence" value="ECO:0007669"/>
    <property type="project" value="UniProtKB-KW"/>
</dbReference>
<proteinExistence type="inferred from homology"/>
<dbReference type="OrthoDB" id="196131at2759"/>
<dbReference type="InterPro" id="IPR000629">
    <property type="entry name" value="RNA-helicase_DEAD-box_CS"/>
</dbReference>
<evidence type="ECO:0000256" key="17">
    <source>
        <dbReference type="ARBA" id="ARBA00037449"/>
    </source>
</evidence>
<dbReference type="InterPro" id="IPR002871">
    <property type="entry name" value="NIF_FeS_clus_asmbl_NifU_N"/>
</dbReference>
<gene>
    <name evidence="24" type="ORF">GcC1_045001</name>
</gene>
<dbReference type="Pfam" id="PF01592">
    <property type="entry name" value="NifU_N"/>
    <property type="match status" value="1"/>
</dbReference>
<evidence type="ECO:0000256" key="9">
    <source>
        <dbReference type="ARBA" id="ARBA00022741"/>
    </source>
</evidence>
<dbReference type="InterPro" id="IPR014001">
    <property type="entry name" value="Helicase_ATP-bd"/>
</dbReference>
<dbReference type="GO" id="GO:0005524">
    <property type="term" value="F:ATP binding"/>
    <property type="evidence" value="ECO:0007669"/>
    <property type="project" value="UniProtKB-KW"/>
</dbReference>
<dbReference type="InterPro" id="IPR044742">
    <property type="entry name" value="DEAD/DEAH_RhlB"/>
</dbReference>
<feature type="compositionally biased region" description="Polar residues" evidence="21">
    <location>
        <begin position="260"/>
        <end position="272"/>
    </location>
</feature>
<evidence type="ECO:0000256" key="2">
    <source>
        <dbReference type="ARBA" id="ARBA00005151"/>
    </source>
</evidence>
<feature type="domain" description="Helicase ATP-binding" evidence="22">
    <location>
        <begin position="374"/>
        <end position="550"/>
    </location>
</feature>
<comment type="function">
    <text evidence="20">Scaffold protein for the de novo synthesis of iron-sulfur (Fe-S) clusters within mitochondria, which is required for maturation of both mitochondrial and cytoplasmic [2Fe-2S] and [4Fe-4S] proteins.</text>
</comment>
<dbReference type="InterPro" id="IPR011545">
    <property type="entry name" value="DEAD/DEAH_box_helicase_dom"/>
</dbReference>
<keyword evidence="7 20" id="KW-0001">2Fe-2S</keyword>
<feature type="compositionally biased region" description="Polar residues" evidence="21">
    <location>
        <begin position="161"/>
        <end position="173"/>
    </location>
</feature>
<sequence>MFRRISSTIIRASSLHARPHTSPIFTQIKTPSAVSSQRKYHEKVLDHYSRPRNVGSMSKTDLDVGTGLVGAPACGDVMKLQIRVDPKNNTISDVKFKTFGCGSAIASSSYLTELVRGMTLDEASRVQNSQIAAELCLPPVKLVHCSMLAEDAIKSAISNYYTKNPKTPSTDLTGNEGRLAKPEVSSKNPRKDKGQKVEEDANDDVAKASKRERKEKRRLQKLQKKSKEKANQDESDTAPTLARDKFDSVNEEPTSEKTSKNCALKSTNSARNLNKPDGEKEVECQKTSTVPLLGNENSENAESSYLQDPKLTAYSQDTIDAYLAENFISITDPATTKSTLRPIIKFSHLPNTDSTISAHFEKFKSPTPIQAAAWPFLFSGRDVIGVAETGSGKTMAFALPCVKRILSMSAKKRNKGAKATIVSPTRELAMQSYEQISELCKASGIKAVCIYGGVPKDDQRKALKTADIVVATPGRLNDLINEGYADLSKVMYLVLDEADRMLDKGFEEEIKKIINMTPAAGKRQTLMFTATWPESVRSLASTFMKAPVKILIGDNQTGDLRANNRIVQKVEVVDPRSKEFRLLQILKEYQSGSQKDDRIIVFALYKKEATRVEGFIRSKGFRVAGIHGDLSQEQRIRSLDAFKTGKTPILVATDVAARGLDIPSVKLVVSSYNILPQPFNFSHGKPKTDTLTFQLNLTFPLTVEDYVHRIGRTGRAGKEGLAITLFTEHDKAQSGALINVLKAAKQEVPEELLKFGTTVKRKEHEAYGAFAKNVDMTVKPKKIKFD</sequence>
<evidence type="ECO:0000256" key="7">
    <source>
        <dbReference type="ARBA" id="ARBA00022714"/>
    </source>
</evidence>
<dbReference type="CDD" id="cd06664">
    <property type="entry name" value="IscU_like"/>
    <property type="match status" value="1"/>
</dbReference>
<organism evidence="24 25">
    <name type="scientific">Golovinomyces cichoracearum</name>
    <dbReference type="NCBI Taxonomy" id="62708"/>
    <lineage>
        <taxon>Eukaryota</taxon>
        <taxon>Fungi</taxon>
        <taxon>Dikarya</taxon>
        <taxon>Ascomycota</taxon>
        <taxon>Pezizomycotina</taxon>
        <taxon>Leotiomycetes</taxon>
        <taxon>Erysiphales</taxon>
        <taxon>Erysiphaceae</taxon>
        <taxon>Golovinomyces</taxon>
    </lineage>
</organism>
<comment type="caution">
    <text evidence="24">The sequence shown here is derived from an EMBL/GenBank/DDBJ whole genome shotgun (WGS) entry which is preliminary data.</text>
</comment>
<keyword evidence="12 19" id="KW-0067">ATP-binding</keyword>
<feature type="compositionally biased region" description="Basic and acidic residues" evidence="21">
    <location>
        <begin position="274"/>
        <end position="284"/>
    </location>
</feature>
<evidence type="ECO:0000256" key="13">
    <source>
        <dbReference type="ARBA" id="ARBA00023004"/>
    </source>
</evidence>
<feature type="compositionally biased region" description="Basic residues" evidence="21">
    <location>
        <begin position="210"/>
        <end position="227"/>
    </location>
</feature>
<comment type="similarity">
    <text evidence="3 20">Belongs to the NifU family.</text>
</comment>
<comment type="catalytic activity">
    <reaction evidence="18">
        <text>ATP + H2O = ADP + phosphate + H(+)</text>
        <dbReference type="Rhea" id="RHEA:13065"/>
        <dbReference type="ChEBI" id="CHEBI:15377"/>
        <dbReference type="ChEBI" id="CHEBI:15378"/>
        <dbReference type="ChEBI" id="CHEBI:30616"/>
        <dbReference type="ChEBI" id="CHEBI:43474"/>
        <dbReference type="ChEBI" id="CHEBI:456216"/>
        <dbReference type="EC" id="3.6.4.13"/>
    </reaction>
</comment>
<feature type="domain" description="Helicase C-terminal" evidence="23">
    <location>
        <begin position="581"/>
        <end position="756"/>
    </location>
</feature>
<keyword evidence="6" id="KW-0698">rRNA processing</keyword>
<dbReference type="PROSITE" id="PS51194">
    <property type="entry name" value="HELICASE_CTER"/>
    <property type="match status" value="1"/>
</dbReference>
<feature type="region of interest" description="Disordered" evidence="21">
    <location>
        <begin position="161"/>
        <end position="303"/>
    </location>
</feature>
<keyword evidence="11 19" id="KW-0347">Helicase</keyword>
<dbReference type="SUPFAM" id="SSF52540">
    <property type="entry name" value="P-loop containing nucleoside triphosphate hydrolases"/>
    <property type="match status" value="1"/>
</dbReference>
<feature type="compositionally biased region" description="Basic and acidic residues" evidence="21">
    <location>
        <begin position="189"/>
        <end position="209"/>
    </location>
</feature>
<dbReference type="GO" id="GO:0005759">
    <property type="term" value="C:mitochondrial matrix"/>
    <property type="evidence" value="ECO:0007669"/>
    <property type="project" value="UniProtKB-SubCell"/>
</dbReference>
<dbReference type="InterPro" id="IPR011339">
    <property type="entry name" value="ISCU"/>
</dbReference>
<dbReference type="NCBIfam" id="TIGR01999">
    <property type="entry name" value="iscU"/>
    <property type="match status" value="1"/>
</dbReference>
<dbReference type="SMART" id="SM00487">
    <property type="entry name" value="DEXDc"/>
    <property type="match status" value="1"/>
</dbReference>
<protein>
    <recommendedName>
        <fullName evidence="20">Iron-sulfur cluster assembly protein</fullName>
    </recommendedName>
</protein>
<name>A0A420IYA2_9PEZI</name>
<comment type="similarity">
    <text evidence="4">Belongs to the DEAD box helicase family. DDX5/DBP2 subfamily.</text>
</comment>
<evidence type="ECO:0000256" key="20">
    <source>
        <dbReference type="RuleBase" id="RU362089"/>
    </source>
</evidence>
<dbReference type="UniPathway" id="UPA00266"/>
<evidence type="ECO:0000256" key="8">
    <source>
        <dbReference type="ARBA" id="ARBA00022723"/>
    </source>
</evidence>
<evidence type="ECO:0000256" key="10">
    <source>
        <dbReference type="ARBA" id="ARBA00022801"/>
    </source>
</evidence>
<comment type="cofactor">
    <cofactor evidence="16 20">
        <name>[2Fe-2S] cluster</name>
        <dbReference type="ChEBI" id="CHEBI:190135"/>
    </cofactor>
</comment>
<keyword evidence="9 19" id="KW-0547">Nucleotide-binding</keyword>
<dbReference type="SMART" id="SM00490">
    <property type="entry name" value="HELICc"/>
    <property type="match status" value="1"/>
</dbReference>
<dbReference type="PROSITE" id="PS51192">
    <property type="entry name" value="HELICASE_ATP_BIND_1"/>
    <property type="match status" value="1"/>
</dbReference>
<keyword evidence="8 20" id="KW-0479">Metal-binding</keyword>
<dbReference type="GO" id="GO:0016787">
    <property type="term" value="F:hydrolase activity"/>
    <property type="evidence" value="ECO:0007669"/>
    <property type="project" value="UniProtKB-KW"/>
</dbReference>
<comment type="function">
    <text evidence="17">ATP-dependent RNA helicase required for 60S ribosomal subunit synthesis. Involved in efficient pre-rRNA processing, predominantly at site A3, which is necessary for the normal formation of 25S and 5.8S rRNAs.</text>
</comment>
<reference evidence="24 25" key="1">
    <citation type="journal article" date="2018" name="BMC Genomics">
        <title>Comparative genome analyses reveal sequence features reflecting distinct modes of host-adaptation between dicot and monocot powdery mildew.</title>
        <authorList>
            <person name="Wu Y."/>
            <person name="Ma X."/>
            <person name="Pan Z."/>
            <person name="Kale S.D."/>
            <person name="Song Y."/>
            <person name="King H."/>
            <person name="Zhang Q."/>
            <person name="Presley C."/>
            <person name="Deng X."/>
            <person name="Wei C.I."/>
            <person name="Xiao S."/>
        </authorList>
    </citation>
    <scope>NUCLEOTIDE SEQUENCE [LARGE SCALE GENOMIC DNA]</scope>
    <source>
        <strain evidence="24">UCSC1</strain>
    </source>
</reference>
<evidence type="ECO:0000256" key="1">
    <source>
        <dbReference type="ARBA" id="ARBA00004604"/>
    </source>
</evidence>
<evidence type="ECO:0000256" key="18">
    <source>
        <dbReference type="ARBA" id="ARBA00047984"/>
    </source>
</evidence>
<dbReference type="Gene3D" id="3.90.1010.10">
    <property type="match status" value="1"/>
</dbReference>
<evidence type="ECO:0000256" key="19">
    <source>
        <dbReference type="RuleBase" id="RU000492"/>
    </source>
</evidence>
<keyword evidence="5" id="KW-0690">Ribosome biogenesis</keyword>
<evidence type="ECO:0000256" key="3">
    <source>
        <dbReference type="ARBA" id="ARBA00006420"/>
    </source>
</evidence>
<evidence type="ECO:0000256" key="11">
    <source>
        <dbReference type="ARBA" id="ARBA00022806"/>
    </source>
</evidence>
<dbReference type="PROSITE" id="PS00039">
    <property type="entry name" value="DEAD_ATP_HELICASE"/>
    <property type="match status" value="1"/>
</dbReference>
<evidence type="ECO:0000256" key="5">
    <source>
        <dbReference type="ARBA" id="ARBA00022517"/>
    </source>
</evidence>
<dbReference type="GO" id="GO:0005506">
    <property type="term" value="F:iron ion binding"/>
    <property type="evidence" value="ECO:0007669"/>
    <property type="project" value="UniProtKB-UniRule"/>
</dbReference>
<dbReference type="Pfam" id="PF00271">
    <property type="entry name" value="Helicase_C"/>
    <property type="match status" value="1"/>
</dbReference>
<keyword evidence="20" id="KW-0809">Transit peptide</keyword>
<dbReference type="FunFam" id="3.90.1010.10:FF:000005">
    <property type="entry name" value="Iron-sulfur cluster assembly protein"/>
    <property type="match status" value="1"/>
</dbReference>
<dbReference type="GO" id="GO:0016226">
    <property type="term" value="P:iron-sulfur cluster assembly"/>
    <property type="evidence" value="ECO:0007669"/>
    <property type="project" value="UniProtKB-UniRule"/>
</dbReference>
<dbReference type="Proteomes" id="UP000285405">
    <property type="component" value="Unassembled WGS sequence"/>
</dbReference>
<keyword evidence="20" id="KW-0496">Mitochondrion</keyword>
<keyword evidence="15" id="KW-0539">Nucleus</keyword>
<dbReference type="Pfam" id="PF00270">
    <property type="entry name" value="DEAD"/>
    <property type="match status" value="1"/>
</dbReference>
<keyword evidence="14 20" id="KW-0411">Iron-sulfur</keyword>
<evidence type="ECO:0000259" key="22">
    <source>
        <dbReference type="PROSITE" id="PS51192"/>
    </source>
</evidence>
<evidence type="ECO:0000256" key="21">
    <source>
        <dbReference type="SAM" id="MobiDB-lite"/>
    </source>
</evidence>
<evidence type="ECO:0000256" key="16">
    <source>
        <dbReference type="ARBA" id="ARBA00034078"/>
    </source>
</evidence>
<dbReference type="EMBL" id="MCBR01004588">
    <property type="protein sequence ID" value="RKF79532.1"/>
    <property type="molecule type" value="Genomic_DNA"/>
</dbReference>
<dbReference type="Gene3D" id="3.40.50.300">
    <property type="entry name" value="P-loop containing nucleotide triphosphate hydrolases"/>
    <property type="match status" value="2"/>
</dbReference>
<keyword evidence="10 19" id="KW-0378">Hydrolase</keyword>
<dbReference type="GO" id="GO:0003676">
    <property type="term" value="F:nucleic acid binding"/>
    <property type="evidence" value="ECO:0007669"/>
    <property type="project" value="InterPro"/>
</dbReference>
<evidence type="ECO:0000256" key="6">
    <source>
        <dbReference type="ARBA" id="ARBA00022552"/>
    </source>
</evidence>
<dbReference type="AlphaFoldDB" id="A0A420IYA2"/>
<dbReference type="SUPFAM" id="SSF82649">
    <property type="entry name" value="SufE/NifU"/>
    <property type="match status" value="1"/>
</dbReference>
<dbReference type="GO" id="GO:0003724">
    <property type="term" value="F:RNA helicase activity"/>
    <property type="evidence" value="ECO:0007669"/>
    <property type="project" value="UniProtKB-EC"/>
</dbReference>
<keyword evidence="13 20" id="KW-0408">Iron</keyword>
<feature type="compositionally biased region" description="Basic and acidic residues" evidence="21">
    <location>
        <begin position="242"/>
        <end position="259"/>
    </location>
</feature>
<evidence type="ECO:0000313" key="25">
    <source>
        <dbReference type="Proteomes" id="UP000285405"/>
    </source>
</evidence>
<evidence type="ECO:0000256" key="12">
    <source>
        <dbReference type="ARBA" id="ARBA00022840"/>
    </source>
</evidence>
<comment type="subcellular location">
    <subcellularLocation>
        <location evidence="20">Mitochondrion matrix</location>
    </subcellularLocation>
    <subcellularLocation>
        <location evidence="1">Nucleus</location>
        <location evidence="1">Nucleolus</location>
    </subcellularLocation>
</comment>
<evidence type="ECO:0000259" key="23">
    <source>
        <dbReference type="PROSITE" id="PS51194"/>
    </source>
</evidence>